<dbReference type="InterPro" id="IPR005899">
    <property type="entry name" value="Na_pump_deCOase"/>
</dbReference>
<dbReference type="GO" id="GO:0005886">
    <property type="term" value="C:plasma membrane"/>
    <property type="evidence" value="ECO:0007669"/>
    <property type="project" value="UniProtKB-SubCell"/>
</dbReference>
<dbReference type="RefSeq" id="WP_146372477.1">
    <property type="nucleotide sequence ID" value="NZ_SJPP01000002.1"/>
</dbReference>
<protein>
    <submittedName>
        <fullName evidence="7">Oxaloacetate decarboxylase, gamma chain</fullName>
    </submittedName>
</protein>
<evidence type="ECO:0000256" key="2">
    <source>
        <dbReference type="ARBA" id="ARBA00022475"/>
    </source>
</evidence>
<proteinExistence type="predicted"/>
<dbReference type="OrthoDB" id="292157at2"/>
<feature type="transmembrane region" description="Helical" evidence="6">
    <location>
        <begin position="35"/>
        <end position="59"/>
    </location>
</feature>
<reference evidence="7 8" key="1">
    <citation type="submission" date="2019-02" db="EMBL/GenBank/DDBJ databases">
        <title>Deep-cultivation of Planctomycetes and their phenomic and genomic characterization uncovers novel biology.</title>
        <authorList>
            <person name="Wiegand S."/>
            <person name="Jogler M."/>
            <person name="Boedeker C."/>
            <person name="Pinto D."/>
            <person name="Vollmers J."/>
            <person name="Rivas-Marin E."/>
            <person name="Kohn T."/>
            <person name="Peeters S.H."/>
            <person name="Heuer A."/>
            <person name="Rast P."/>
            <person name="Oberbeckmann S."/>
            <person name="Bunk B."/>
            <person name="Jeske O."/>
            <person name="Meyerdierks A."/>
            <person name="Storesund J.E."/>
            <person name="Kallscheuer N."/>
            <person name="Luecker S."/>
            <person name="Lage O.M."/>
            <person name="Pohl T."/>
            <person name="Merkel B.J."/>
            <person name="Hornburger P."/>
            <person name="Mueller R.-W."/>
            <person name="Bruemmer F."/>
            <person name="Labrenz M."/>
            <person name="Spormann A.M."/>
            <person name="Op Den Camp H."/>
            <person name="Overmann J."/>
            <person name="Amann R."/>
            <person name="Jetten M.S.M."/>
            <person name="Mascher T."/>
            <person name="Medema M.H."/>
            <person name="Devos D.P."/>
            <person name="Kaster A.-K."/>
            <person name="Ovreas L."/>
            <person name="Rohde M."/>
            <person name="Galperin M.Y."/>
            <person name="Jogler C."/>
        </authorList>
    </citation>
    <scope>NUCLEOTIDE SEQUENCE [LARGE SCALE GENOMIC DNA]</scope>
    <source>
        <strain evidence="7 8">CA54</strain>
    </source>
</reference>
<dbReference type="GO" id="GO:0015081">
    <property type="term" value="F:sodium ion transmembrane transporter activity"/>
    <property type="evidence" value="ECO:0007669"/>
    <property type="project" value="InterPro"/>
</dbReference>
<dbReference type="Proteomes" id="UP000320735">
    <property type="component" value="Unassembled WGS sequence"/>
</dbReference>
<name>A0A5C6B9A6_9PLAN</name>
<dbReference type="EMBL" id="SJPP01000002">
    <property type="protein sequence ID" value="TWU08663.1"/>
    <property type="molecule type" value="Genomic_DNA"/>
</dbReference>
<keyword evidence="4 6" id="KW-1133">Transmembrane helix</keyword>
<dbReference type="GO" id="GO:0036376">
    <property type="term" value="P:sodium ion export across plasma membrane"/>
    <property type="evidence" value="ECO:0007669"/>
    <property type="project" value="InterPro"/>
</dbReference>
<evidence type="ECO:0000256" key="1">
    <source>
        <dbReference type="ARBA" id="ARBA00004236"/>
    </source>
</evidence>
<organism evidence="7 8">
    <name type="scientific">Symmachiella macrocystis</name>
    <dbReference type="NCBI Taxonomy" id="2527985"/>
    <lineage>
        <taxon>Bacteria</taxon>
        <taxon>Pseudomonadati</taxon>
        <taxon>Planctomycetota</taxon>
        <taxon>Planctomycetia</taxon>
        <taxon>Planctomycetales</taxon>
        <taxon>Planctomycetaceae</taxon>
        <taxon>Symmachiella</taxon>
    </lineage>
</organism>
<dbReference type="AlphaFoldDB" id="A0A5C6B9A6"/>
<evidence type="ECO:0000256" key="6">
    <source>
        <dbReference type="SAM" id="Phobius"/>
    </source>
</evidence>
<evidence type="ECO:0000256" key="4">
    <source>
        <dbReference type="ARBA" id="ARBA00022989"/>
    </source>
</evidence>
<evidence type="ECO:0000313" key="7">
    <source>
        <dbReference type="EMBL" id="TWU08663.1"/>
    </source>
</evidence>
<keyword evidence="2" id="KW-1003">Cell membrane</keyword>
<comment type="subcellular location">
    <subcellularLocation>
        <location evidence="1">Cell membrane</location>
    </subcellularLocation>
</comment>
<dbReference type="Pfam" id="PF04277">
    <property type="entry name" value="OAD_gamma"/>
    <property type="match status" value="1"/>
</dbReference>
<sequence>MGFVEIFAQAVPTEALQEPSKRGFDNIINDDFNGFGIAVTGLLIVFVALTLISVFISLLPKILDALAFMLPEEQEHQTHAPAMRQTTDNEKIAAAVGFVLHEIRSKQP</sequence>
<accession>A0A5C6B9A6</accession>
<evidence type="ECO:0000256" key="5">
    <source>
        <dbReference type="ARBA" id="ARBA00023136"/>
    </source>
</evidence>
<keyword evidence="5 6" id="KW-0472">Membrane</keyword>
<keyword evidence="3 6" id="KW-0812">Transmembrane</keyword>
<evidence type="ECO:0000313" key="8">
    <source>
        <dbReference type="Proteomes" id="UP000320735"/>
    </source>
</evidence>
<gene>
    <name evidence="7" type="ORF">CA54_38990</name>
</gene>
<comment type="caution">
    <text evidence="7">The sequence shown here is derived from an EMBL/GenBank/DDBJ whole genome shotgun (WGS) entry which is preliminary data.</text>
</comment>
<evidence type="ECO:0000256" key="3">
    <source>
        <dbReference type="ARBA" id="ARBA00022692"/>
    </source>
</evidence>
<keyword evidence="8" id="KW-1185">Reference proteome</keyword>